<dbReference type="InterPro" id="IPR038336">
    <property type="entry name" value="NET_sf"/>
</dbReference>
<keyword evidence="2 4" id="KW-0103">Bromodomain</keyword>
<feature type="region of interest" description="Disordered" evidence="5">
    <location>
        <begin position="394"/>
        <end position="415"/>
    </location>
</feature>
<dbReference type="Gene3D" id="1.20.920.10">
    <property type="entry name" value="Bromodomain-like"/>
    <property type="match status" value="1"/>
</dbReference>
<feature type="domain" description="Bromo" evidence="6">
    <location>
        <begin position="237"/>
        <end position="309"/>
    </location>
</feature>
<dbReference type="SUPFAM" id="SSF47370">
    <property type="entry name" value="Bromodomain"/>
    <property type="match status" value="1"/>
</dbReference>
<dbReference type="Pfam" id="PF17035">
    <property type="entry name" value="BET"/>
    <property type="match status" value="1"/>
</dbReference>
<keyword evidence="9" id="KW-1185">Reference proteome</keyword>
<feature type="compositionally biased region" description="Low complexity" evidence="5">
    <location>
        <begin position="76"/>
        <end position="89"/>
    </location>
</feature>
<dbReference type="SMART" id="SM00297">
    <property type="entry name" value="BROMO"/>
    <property type="match status" value="1"/>
</dbReference>
<dbReference type="PROSITE" id="PS50014">
    <property type="entry name" value="BROMODOMAIN_2"/>
    <property type="match status" value="1"/>
</dbReference>
<evidence type="ECO:0000256" key="3">
    <source>
        <dbReference type="ARBA" id="ARBA00023163"/>
    </source>
</evidence>
<feature type="compositionally biased region" description="Basic residues" evidence="5">
    <location>
        <begin position="192"/>
        <end position="203"/>
    </location>
</feature>
<dbReference type="Gene3D" id="1.20.1270.220">
    <property type="match status" value="1"/>
</dbReference>
<dbReference type="InterPro" id="IPR027353">
    <property type="entry name" value="NET_dom"/>
</dbReference>
<feature type="compositionally biased region" description="Low complexity" evidence="5">
    <location>
        <begin position="622"/>
        <end position="645"/>
    </location>
</feature>
<feature type="region of interest" description="Disordered" evidence="5">
    <location>
        <begin position="566"/>
        <end position="665"/>
    </location>
</feature>
<evidence type="ECO:0000313" key="8">
    <source>
        <dbReference type="EMBL" id="KAK4346725.1"/>
    </source>
</evidence>
<accession>A0AAE1R7U6</accession>
<dbReference type="PROSITE" id="PS51525">
    <property type="entry name" value="NET"/>
    <property type="match status" value="1"/>
</dbReference>
<keyword evidence="3" id="KW-0804">Transcription</keyword>
<dbReference type="PRINTS" id="PR00503">
    <property type="entry name" value="BROMODOMAIN"/>
</dbReference>
<reference evidence="8" key="1">
    <citation type="submission" date="2023-12" db="EMBL/GenBank/DDBJ databases">
        <title>Genome assembly of Anisodus tanguticus.</title>
        <authorList>
            <person name="Wang Y.-J."/>
        </authorList>
    </citation>
    <scope>NUCLEOTIDE SEQUENCE</scope>
    <source>
        <strain evidence="8">KB-2021</strain>
        <tissue evidence="8">Leaf</tissue>
    </source>
</reference>
<organism evidence="8 9">
    <name type="scientific">Anisodus tanguticus</name>
    <dbReference type="NCBI Taxonomy" id="243964"/>
    <lineage>
        <taxon>Eukaryota</taxon>
        <taxon>Viridiplantae</taxon>
        <taxon>Streptophyta</taxon>
        <taxon>Embryophyta</taxon>
        <taxon>Tracheophyta</taxon>
        <taxon>Spermatophyta</taxon>
        <taxon>Magnoliopsida</taxon>
        <taxon>eudicotyledons</taxon>
        <taxon>Gunneridae</taxon>
        <taxon>Pentapetalae</taxon>
        <taxon>asterids</taxon>
        <taxon>lamiids</taxon>
        <taxon>Solanales</taxon>
        <taxon>Solanaceae</taxon>
        <taxon>Solanoideae</taxon>
        <taxon>Hyoscyameae</taxon>
        <taxon>Anisodus</taxon>
    </lineage>
</organism>
<evidence type="ECO:0000256" key="4">
    <source>
        <dbReference type="PROSITE-ProRule" id="PRU00035"/>
    </source>
</evidence>
<feature type="region of interest" description="Disordered" evidence="5">
    <location>
        <begin position="496"/>
        <end position="524"/>
    </location>
</feature>
<dbReference type="InterPro" id="IPR036427">
    <property type="entry name" value="Bromodomain-like_sf"/>
</dbReference>
<evidence type="ECO:0000256" key="5">
    <source>
        <dbReference type="SAM" id="MobiDB-lite"/>
    </source>
</evidence>
<dbReference type="AlphaFoldDB" id="A0AAE1R7U6"/>
<proteinExistence type="predicted"/>
<comment type="caution">
    <text evidence="8">The sequence shown here is derived from an EMBL/GenBank/DDBJ whole genome shotgun (WGS) entry which is preliminary data.</text>
</comment>
<gene>
    <name evidence="8" type="ORF">RND71_033064</name>
</gene>
<feature type="domain" description="NET" evidence="7">
    <location>
        <begin position="412"/>
        <end position="493"/>
    </location>
</feature>
<evidence type="ECO:0000259" key="6">
    <source>
        <dbReference type="PROSITE" id="PS50014"/>
    </source>
</evidence>
<feature type="compositionally biased region" description="Polar residues" evidence="5">
    <location>
        <begin position="27"/>
        <end position="36"/>
    </location>
</feature>
<evidence type="ECO:0000259" key="7">
    <source>
        <dbReference type="PROSITE" id="PS51525"/>
    </source>
</evidence>
<sequence length="665" mass="74389">MASAVLPSINEPHWDERNAYMRKYTTNSTPHSQLHSRFNPNTNPNPNFNLTRQVQNVSALSHLRQVNEPPLPRAAPSPSSAPTANNNVPFNWKSNSVDDRNDSFHREYVTFNLASYSRNELKDLKKRLISDLDRVRGLLNSVEAQDFVSRTSFHTREVIQPPTAPQRQLNQPALPPNVSRKHHQKPEFVGGKSKKLSGQKRSRAIASGKDPKRRPVEGDKFFVSMMRRCGQILLKLMNHRYGYVFNTPVDVKGLKLYDYYDIVKHPMDLGTVKLRLDGNEYRTPEDFAADVRLTFNNAMTYNPKGQDVHAMAQVLLGDFEKKFKPACKKYEAEHRKVATIMQVNHQKNLSQPAPIPPPKALHEPLQVARKSDSVLSHSTLLNAPVAPFFAPPTVKSPPQAVSTPSSAKMPKPKANDLNKRHMTHEEKAELGANLQNLPPEKMDHIVQIVKRRTPNLTQEGDEIELDFEILDNETLWELDKFVSYHKKAMSKMKRQGVTEDAAAGQLNKSPEKAPTPEHAMAKNKKVDIREEDVDIVEEISKPEHAMPKNKKVDIGEEDVDIIEEISKPEHAMPKNKVEVGEEDVMPKNKKVEVGEEDVDIGEEIPGENFPPVQIEKDAPCVSSGSSSSSSGSDSSSSDSGSSSGSDSDEDSVQSPYVEAKGALTT</sequence>
<dbReference type="InterPro" id="IPR001487">
    <property type="entry name" value="Bromodomain"/>
</dbReference>
<feature type="region of interest" description="Disordered" evidence="5">
    <location>
        <begin position="68"/>
        <end position="97"/>
    </location>
</feature>
<feature type="region of interest" description="Disordered" evidence="5">
    <location>
        <begin position="27"/>
        <end position="46"/>
    </location>
</feature>
<evidence type="ECO:0000256" key="2">
    <source>
        <dbReference type="ARBA" id="ARBA00023117"/>
    </source>
</evidence>
<protein>
    <submittedName>
        <fullName evidence="8">Uncharacterized protein</fullName>
    </submittedName>
</protein>
<dbReference type="EMBL" id="JAVYJV010000018">
    <property type="protein sequence ID" value="KAK4346725.1"/>
    <property type="molecule type" value="Genomic_DNA"/>
</dbReference>
<dbReference type="PANTHER" id="PTHR45926">
    <property type="entry name" value="OSJNBA0053K19.4 PROTEIN"/>
    <property type="match status" value="1"/>
</dbReference>
<feature type="compositionally biased region" description="Basic and acidic residues" evidence="5">
    <location>
        <begin position="566"/>
        <end position="593"/>
    </location>
</feature>
<keyword evidence="1" id="KW-0805">Transcription regulation</keyword>
<evidence type="ECO:0000313" key="9">
    <source>
        <dbReference type="Proteomes" id="UP001291623"/>
    </source>
</evidence>
<feature type="region of interest" description="Disordered" evidence="5">
    <location>
        <begin position="160"/>
        <end position="213"/>
    </location>
</feature>
<feature type="compositionally biased region" description="Acidic residues" evidence="5">
    <location>
        <begin position="594"/>
        <end position="605"/>
    </location>
</feature>
<dbReference type="Proteomes" id="UP001291623">
    <property type="component" value="Unassembled WGS sequence"/>
</dbReference>
<dbReference type="Pfam" id="PF00439">
    <property type="entry name" value="Bromodomain"/>
    <property type="match status" value="1"/>
</dbReference>
<evidence type="ECO:0000256" key="1">
    <source>
        <dbReference type="ARBA" id="ARBA00023015"/>
    </source>
</evidence>
<name>A0AAE1R7U6_9SOLA</name>